<organism evidence="1 2">
    <name type="scientific">Pusillimonas noertemannii</name>
    <dbReference type="NCBI Taxonomy" id="305977"/>
    <lineage>
        <taxon>Bacteria</taxon>
        <taxon>Pseudomonadati</taxon>
        <taxon>Pseudomonadota</taxon>
        <taxon>Betaproteobacteria</taxon>
        <taxon>Burkholderiales</taxon>
        <taxon>Alcaligenaceae</taxon>
        <taxon>Pusillimonas</taxon>
    </lineage>
</organism>
<dbReference type="EMBL" id="QEKO01000004">
    <property type="protein sequence ID" value="PVY61480.1"/>
    <property type="molecule type" value="Genomic_DNA"/>
</dbReference>
<protein>
    <submittedName>
        <fullName evidence="1">Uncharacterized protein</fullName>
    </submittedName>
</protein>
<dbReference type="STRING" id="1231391.GCA_000308195_02307"/>
<reference evidence="1 2" key="1">
    <citation type="submission" date="2018-04" db="EMBL/GenBank/DDBJ databases">
        <title>Genomic Encyclopedia of Type Strains, Phase IV (KMG-IV): sequencing the most valuable type-strain genomes for metagenomic binning, comparative biology and taxonomic classification.</title>
        <authorList>
            <person name="Goeker M."/>
        </authorList>
    </citation>
    <scope>NUCLEOTIDE SEQUENCE [LARGE SCALE GENOMIC DNA]</scope>
    <source>
        <strain evidence="1 2">DSM 10065</strain>
    </source>
</reference>
<name>A0A2U1CKD5_9BURK</name>
<proteinExistence type="predicted"/>
<gene>
    <name evidence="1" type="ORF">C7440_3033</name>
</gene>
<dbReference type="OrthoDB" id="8685835at2"/>
<dbReference type="AlphaFoldDB" id="A0A2U1CKD5"/>
<dbReference type="Proteomes" id="UP000246145">
    <property type="component" value="Unassembled WGS sequence"/>
</dbReference>
<dbReference type="RefSeq" id="WP_017524660.1">
    <property type="nucleotide sequence ID" value="NZ_JACCEX010000004.1"/>
</dbReference>
<comment type="caution">
    <text evidence="1">The sequence shown here is derived from an EMBL/GenBank/DDBJ whole genome shotgun (WGS) entry which is preliminary data.</text>
</comment>
<accession>A0A2U1CKD5</accession>
<evidence type="ECO:0000313" key="2">
    <source>
        <dbReference type="Proteomes" id="UP000246145"/>
    </source>
</evidence>
<evidence type="ECO:0000313" key="1">
    <source>
        <dbReference type="EMBL" id="PVY61480.1"/>
    </source>
</evidence>
<sequence length="121" mass="13452">MTTSPADSWGFLHPECHGQNALLFFSWDLAKTIEQQFKLHADSPVSTQLLEAQKAVDRLLKQYVQIQANPKAFEGQSITLKLEQDDSDAQGVPVLALQTSPELEALILEMQSQLQSSQSIN</sequence>
<keyword evidence="2" id="KW-1185">Reference proteome</keyword>